<dbReference type="Pfam" id="PF01161">
    <property type="entry name" value="PBP"/>
    <property type="match status" value="1"/>
</dbReference>
<accession>A0A0K8UQS4</accession>
<dbReference type="EMBL" id="GDHF01023277">
    <property type="protein sequence ID" value="JAI29037.1"/>
    <property type="molecule type" value="Transcribed_RNA"/>
</dbReference>
<dbReference type="InterPro" id="IPR008914">
    <property type="entry name" value="PEBP"/>
</dbReference>
<gene>
    <name evidence="1" type="primary">OV16</name>
    <name evidence="1" type="ORF">c0_g2_i1</name>
</gene>
<sequence>VLVENGKENKNKIENFYIKLSIINNILIFPKDLCLSNNAMAAASTSDSTDVVFKQHKVVPDVIPVAPKQFLKVSYKNVLVENGKELTPTQVAAQPSIEWNAENNVFYTIIMTDPDAPSRSNPKFREFNHWLVTNIPGTDISSGDVLTAYVGSGPPQGTGLHRYVFLVYKQPVKIRFQETRVPKNSSQNRPNFSTAKFAKKYKLGDPIAGNFFQAQWDEYVPTVHRQLSGKK</sequence>
<dbReference type="Gene3D" id="3.90.280.10">
    <property type="entry name" value="PEBP-like"/>
    <property type="match status" value="1"/>
</dbReference>
<organism evidence="1">
    <name type="scientific">Bactrocera latifrons</name>
    <name type="common">Malaysian fruit fly</name>
    <name type="synonym">Chaetodacus latifrons</name>
    <dbReference type="NCBI Taxonomy" id="174628"/>
    <lineage>
        <taxon>Eukaryota</taxon>
        <taxon>Metazoa</taxon>
        <taxon>Ecdysozoa</taxon>
        <taxon>Arthropoda</taxon>
        <taxon>Hexapoda</taxon>
        <taxon>Insecta</taxon>
        <taxon>Pterygota</taxon>
        <taxon>Neoptera</taxon>
        <taxon>Endopterygota</taxon>
        <taxon>Diptera</taxon>
        <taxon>Brachycera</taxon>
        <taxon>Muscomorpha</taxon>
        <taxon>Tephritoidea</taxon>
        <taxon>Tephritidae</taxon>
        <taxon>Bactrocera</taxon>
        <taxon>Bactrocera</taxon>
    </lineage>
</organism>
<evidence type="ECO:0000313" key="1">
    <source>
        <dbReference type="EMBL" id="JAI29037.1"/>
    </source>
</evidence>
<proteinExistence type="predicted"/>
<dbReference type="OrthoDB" id="2506647at2759"/>
<dbReference type="AlphaFoldDB" id="A0A0K8UQS4"/>
<dbReference type="SUPFAM" id="SSF49777">
    <property type="entry name" value="PEBP-like"/>
    <property type="match status" value="1"/>
</dbReference>
<dbReference type="InterPro" id="IPR036610">
    <property type="entry name" value="PEBP-like_sf"/>
</dbReference>
<reference evidence="1" key="1">
    <citation type="submission" date="2015-06" db="EMBL/GenBank/DDBJ databases">
        <authorList>
            <person name="Hoefler B.C."/>
            <person name="Straight P.D."/>
        </authorList>
    </citation>
    <scope>NUCLEOTIDE SEQUENCE</scope>
</reference>
<dbReference type="PANTHER" id="PTHR11362">
    <property type="entry name" value="PHOSPHATIDYLETHANOLAMINE-BINDING PROTEIN"/>
    <property type="match status" value="1"/>
</dbReference>
<protein>
    <submittedName>
        <fullName evidence="1">OV-16 antigen</fullName>
    </submittedName>
</protein>
<dbReference type="FunFam" id="3.90.280.10:FF:000006">
    <property type="entry name" value="protein D3"/>
    <property type="match status" value="1"/>
</dbReference>
<feature type="non-terminal residue" evidence="1">
    <location>
        <position position="1"/>
    </location>
</feature>
<dbReference type="PANTHER" id="PTHR11362:SF82">
    <property type="entry name" value="PHOSPHATIDYLETHANOLAMINE-BINDING PROTEIN 4"/>
    <property type="match status" value="1"/>
</dbReference>
<name>A0A0K8UQS4_BACLA</name>
<dbReference type="InterPro" id="IPR035810">
    <property type="entry name" value="PEBP_euk"/>
</dbReference>
<dbReference type="CDD" id="cd00866">
    <property type="entry name" value="PEBP_euk"/>
    <property type="match status" value="1"/>
</dbReference>